<dbReference type="AlphaFoldDB" id="A0A8S1V7K1"/>
<feature type="domain" description="FAD-binding PCMH-type" evidence="7">
    <location>
        <begin position="141"/>
        <end position="323"/>
    </location>
</feature>
<feature type="binding site" evidence="4">
    <location>
        <position position="454"/>
    </location>
    <ligand>
        <name>substrate</name>
    </ligand>
</feature>
<feature type="domain" description="FAD-binding PCMH-type" evidence="7">
    <location>
        <begin position="496"/>
        <end position="673"/>
    </location>
</feature>
<dbReference type="InterPro" id="IPR006094">
    <property type="entry name" value="Oxid_FAD_bind_N"/>
</dbReference>
<dbReference type="PANTHER" id="PTHR46568">
    <property type="entry name" value="ALKYLDIHYDROXYACETONEPHOSPHATE SYNTHASE, PEROXISOMAL"/>
    <property type="match status" value="1"/>
</dbReference>
<dbReference type="GO" id="GO:0008610">
    <property type="term" value="P:lipid biosynthetic process"/>
    <property type="evidence" value="ECO:0007669"/>
    <property type="project" value="InterPro"/>
</dbReference>
<dbReference type="GO" id="GO:0071949">
    <property type="term" value="F:FAD binding"/>
    <property type="evidence" value="ECO:0007669"/>
    <property type="project" value="InterPro"/>
</dbReference>
<dbReference type="InterPro" id="IPR025650">
    <property type="entry name" value="Alkyl-DHAP_Synthase"/>
</dbReference>
<keyword evidence="5" id="KW-0285">Flavoprotein</keyword>
<comment type="caution">
    <text evidence="8">The sequence shown here is derived from an EMBL/GenBank/DDBJ whole genome shotgun (WGS) entry which is preliminary data.</text>
</comment>
<feature type="binding site" evidence="5">
    <location>
        <begin position="307"/>
        <end position="313"/>
    </location>
    <ligand>
        <name>FAD</name>
        <dbReference type="ChEBI" id="CHEBI:57692"/>
    </ligand>
</feature>
<dbReference type="InterPro" id="IPR004113">
    <property type="entry name" value="FAD-bd_oxidored_4_C"/>
</dbReference>
<dbReference type="PANTHER" id="PTHR46568:SF1">
    <property type="entry name" value="ALKYLDIHYDROXYACETONEPHOSPHATE SYNTHASE, PEROXISOMAL"/>
    <property type="match status" value="1"/>
</dbReference>
<feature type="binding site" evidence="5">
    <location>
        <begin position="255"/>
        <end position="258"/>
    </location>
    <ligand>
        <name>FAD</name>
        <dbReference type="ChEBI" id="CHEBI:57692"/>
    </ligand>
</feature>
<dbReference type="OrthoDB" id="5332616at2759"/>
<keyword evidence="9" id="KW-1185">Reference proteome</keyword>
<reference evidence="8" key="1">
    <citation type="submission" date="2021-01" db="EMBL/GenBank/DDBJ databases">
        <authorList>
            <consortium name="Genoscope - CEA"/>
            <person name="William W."/>
        </authorList>
    </citation>
    <scope>NUCLEOTIDE SEQUENCE</scope>
</reference>
<organism evidence="8 9">
    <name type="scientific">Paramecium pentaurelia</name>
    <dbReference type="NCBI Taxonomy" id="43138"/>
    <lineage>
        <taxon>Eukaryota</taxon>
        <taxon>Sar</taxon>
        <taxon>Alveolata</taxon>
        <taxon>Ciliophora</taxon>
        <taxon>Intramacronucleata</taxon>
        <taxon>Oligohymenophorea</taxon>
        <taxon>Peniculida</taxon>
        <taxon>Parameciidae</taxon>
        <taxon>Paramecium</taxon>
    </lineage>
</organism>
<evidence type="ECO:0000256" key="1">
    <source>
        <dbReference type="ARBA" id="ARBA00004670"/>
    </source>
</evidence>
<name>A0A8S1V7K1_9CILI</name>
<dbReference type="Proteomes" id="UP000689195">
    <property type="component" value="Unassembled WGS sequence"/>
</dbReference>
<dbReference type="InterPro" id="IPR016166">
    <property type="entry name" value="FAD-bd_PCMH"/>
</dbReference>
<evidence type="ECO:0000256" key="5">
    <source>
        <dbReference type="PIRSR" id="PIRSR625650-3"/>
    </source>
</evidence>
<protein>
    <recommendedName>
        <fullName evidence="2">alkylglycerone-phosphate synthase</fullName>
        <ecNumber evidence="2">2.5.1.26</ecNumber>
    </recommendedName>
</protein>
<dbReference type="EMBL" id="CAJJDO010000055">
    <property type="protein sequence ID" value="CAD8171819.1"/>
    <property type="molecule type" value="Genomic_DNA"/>
</dbReference>
<dbReference type="PROSITE" id="PS51387">
    <property type="entry name" value="FAD_PCMH"/>
    <property type="match status" value="2"/>
</dbReference>
<dbReference type="GO" id="GO:0008609">
    <property type="term" value="F:alkylglycerone-phosphate synthase activity"/>
    <property type="evidence" value="ECO:0007669"/>
    <property type="project" value="UniProtKB-EC"/>
</dbReference>
<comment type="pathway">
    <text evidence="1">Glycerolipid metabolism; ether lipid biosynthesis.</text>
</comment>
<dbReference type="Pfam" id="PF02913">
    <property type="entry name" value="FAD-oxidase_C"/>
    <property type="match status" value="2"/>
</dbReference>
<feature type="active site" description="Proton donor/acceptor" evidence="3">
    <location>
        <position position="517"/>
    </location>
</feature>
<sequence length="947" mass="108264">MIRIQQLQSQIVEPAGLKGQYYEQRPQNKLEWFKNNGWGYKDTKFVLEQDGAVRLTGNKYRFSNQRMMKFKEWAEAKVGIDLSLNCEAQNEIPADTPIINEQFMNAIQGQFNEISFDNAQRILHSHGHTMQEIYELRHGKLARIVDCVVFINSHAQAELLVKLAVEYNVMLTVYGGGTNVTWALQCPKEERRMIVSVDTSRMNHVRWVDRKNMTALVETGVTGKDLEKELSRYGVVCGHEPDSVEFSTLGGWISTRASGMKKNRYGNIEDIILSVKVVTPTGTLSQSLDYPRVSSGPDLNQIVLGSEGTIGIITEAVIKIKAQPEVCKYESILFHNFALGTEFMYKLSRSKVWPASVRLVDNNQFQFGMALKTMPHSKREEFMDKVKKYFITQFMQYDPDQMCLVTVVFEGTKQEVEFQEKKVFELAKFYKGFRAGAENGERGYFLTYMIAYLRDFAMQFQFIAESFETAVGWKNVPAVCENIQRRIVEECSKRGVEKEPFVSFRISQVYDTGATIYVYFGFVYGGGTNVTWALQCPKEERRMIVSVDTSRMNHVRWVDRKNMTALVETGVTGKDLEKELSRYGVVCGHEPDSVEFSTLGGWISTRASGMKKNRYGNIEDIILSVKVVTPTGTLSQSLDYPRVSSGPDLNQIVLGSEGTIGIITEAVIKIKAQPEVCKYESILFHNFALGTEFMYKLSRSKVWPASVRLVDNNQFQFGMALKTMPHSKREEFMDKVKKYFITQFMQYDPDQMCLVTVVFEGTKQEVEFQEKKVFELAKFYKGFRAGAENGERGYFLTYMIAYLRDFAMQFQFIAESFETAVGWKNVPAVCENIQRRIVEECSKRGVEKEPFVSFRISQVYDTGATIYVYFGFGYKGIADPVKCYSEIEDAAREEIMKNGGSISHHHGVGKLRKQFMQRQIGDTGVEILKKIKQQIDPKNIFGNQNLI</sequence>
<feature type="binding site" evidence="5">
    <location>
        <begin position="242"/>
        <end position="248"/>
    </location>
    <ligand>
        <name>FAD</name>
        <dbReference type="ChEBI" id="CHEBI:57692"/>
    </ligand>
</feature>
<dbReference type="EC" id="2.5.1.26" evidence="2"/>
<evidence type="ECO:0000313" key="9">
    <source>
        <dbReference type="Proteomes" id="UP000689195"/>
    </source>
</evidence>
<proteinExistence type="predicted"/>
<comment type="cofactor">
    <cofactor evidence="5">
        <name>FAD</name>
        <dbReference type="ChEBI" id="CHEBI:57692"/>
    </cofactor>
</comment>
<evidence type="ECO:0000256" key="6">
    <source>
        <dbReference type="PIRSR" id="PIRSR625650-4"/>
    </source>
</evidence>
<evidence type="ECO:0000313" key="8">
    <source>
        <dbReference type="EMBL" id="CAD8171819.1"/>
    </source>
</evidence>
<evidence type="ECO:0000256" key="2">
    <source>
        <dbReference type="ARBA" id="ARBA00012385"/>
    </source>
</evidence>
<dbReference type="Pfam" id="PF01565">
    <property type="entry name" value="FAD_binding_4"/>
    <property type="match status" value="2"/>
</dbReference>
<accession>A0A8S1V7K1</accession>
<gene>
    <name evidence="8" type="ORF">PPENT_87.1.T0550229</name>
</gene>
<feature type="site" description="Important for enzyme activity" evidence="6">
    <location>
        <position position="358"/>
    </location>
</feature>
<evidence type="ECO:0000256" key="3">
    <source>
        <dbReference type="PIRSR" id="PIRSR625650-1"/>
    </source>
</evidence>
<evidence type="ECO:0000256" key="4">
    <source>
        <dbReference type="PIRSR" id="PIRSR625650-2"/>
    </source>
</evidence>
<evidence type="ECO:0000259" key="7">
    <source>
        <dbReference type="PROSITE" id="PS51387"/>
    </source>
</evidence>
<keyword evidence="5" id="KW-0274">FAD</keyword>